<protein>
    <submittedName>
        <fullName evidence="1">Uncharacterized protein</fullName>
    </submittedName>
</protein>
<proteinExistence type="predicted"/>
<evidence type="ECO:0000313" key="1">
    <source>
        <dbReference type="EMBL" id="PTX58554.1"/>
    </source>
</evidence>
<sequence>MPYNENNIKANVTLSHGVTKEIIIYRNQAFIDEKGYIRFFSLHYDDTILNMKLLPRNSTKSDIIKFCSDFLVPLGISFAFNNITKNGNIIVNLASYLFEEYAVNTIQDILEDLDMADYVYFAIDNGELVITHNLILNK</sequence>
<dbReference type="EMBL" id="QBKT01000013">
    <property type="protein sequence ID" value="PTX58554.1"/>
    <property type="molecule type" value="Genomic_DNA"/>
</dbReference>
<dbReference type="RefSeq" id="WP_108116741.1">
    <property type="nucleotide sequence ID" value="NZ_QBKT01000013.1"/>
</dbReference>
<dbReference type="AlphaFoldDB" id="A0A2T6BR91"/>
<accession>A0A2T6BR91</accession>
<gene>
    <name evidence="1" type="ORF">C8N46_11345</name>
</gene>
<name>A0A2T6BR91_9FLAO</name>
<reference evidence="1 2" key="1">
    <citation type="submission" date="2018-04" db="EMBL/GenBank/DDBJ databases">
        <title>Genomic Encyclopedia of Archaeal and Bacterial Type Strains, Phase II (KMG-II): from individual species to whole genera.</title>
        <authorList>
            <person name="Goeker M."/>
        </authorList>
    </citation>
    <scope>NUCLEOTIDE SEQUENCE [LARGE SCALE GENOMIC DNA]</scope>
    <source>
        <strain evidence="1 2">DSM 25731</strain>
    </source>
</reference>
<comment type="caution">
    <text evidence="1">The sequence shown here is derived from an EMBL/GenBank/DDBJ whole genome shotgun (WGS) entry which is preliminary data.</text>
</comment>
<evidence type="ECO:0000313" key="2">
    <source>
        <dbReference type="Proteomes" id="UP000244090"/>
    </source>
</evidence>
<organism evidence="1 2">
    <name type="scientific">Kordia periserrulae</name>
    <dbReference type="NCBI Taxonomy" id="701523"/>
    <lineage>
        <taxon>Bacteria</taxon>
        <taxon>Pseudomonadati</taxon>
        <taxon>Bacteroidota</taxon>
        <taxon>Flavobacteriia</taxon>
        <taxon>Flavobacteriales</taxon>
        <taxon>Flavobacteriaceae</taxon>
        <taxon>Kordia</taxon>
    </lineage>
</organism>
<dbReference type="Proteomes" id="UP000244090">
    <property type="component" value="Unassembled WGS sequence"/>
</dbReference>
<keyword evidence="2" id="KW-1185">Reference proteome</keyword>